<evidence type="ECO:0000313" key="3">
    <source>
        <dbReference type="EMBL" id="KAK7381247.1"/>
    </source>
</evidence>
<keyword evidence="4" id="KW-1185">Reference proteome</keyword>
<evidence type="ECO:0000256" key="2">
    <source>
        <dbReference type="ARBA" id="ARBA00023315"/>
    </source>
</evidence>
<dbReference type="Proteomes" id="UP001386955">
    <property type="component" value="Unassembled WGS sequence"/>
</dbReference>
<dbReference type="AlphaFoldDB" id="A0AAN9P1S5"/>
<comment type="caution">
    <text evidence="3">The sequence shown here is derived from an EMBL/GenBank/DDBJ whole genome shotgun (WGS) entry which is preliminary data.</text>
</comment>
<dbReference type="InterPro" id="IPR051504">
    <property type="entry name" value="Plant_metabolite_acyltrans"/>
</dbReference>
<dbReference type="EMBL" id="JAYMYS010000009">
    <property type="protein sequence ID" value="KAK7381247.1"/>
    <property type="molecule type" value="Genomic_DNA"/>
</dbReference>
<name>A0AAN9P1S5_PSOTE</name>
<accession>A0AAN9P1S5</accession>
<dbReference type="Pfam" id="PF02458">
    <property type="entry name" value="Transferase"/>
    <property type="match status" value="1"/>
</dbReference>
<gene>
    <name evidence="3" type="ORF">VNO78_33793</name>
</gene>
<dbReference type="InterPro" id="IPR023213">
    <property type="entry name" value="CAT-like_dom_sf"/>
</dbReference>
<dbReference type="GO" id="GO:0016747">
    <property type="term" value="F:acyltransferase activity, transferring groups other than amino-acyl groups"/>
    <property type="evidence" value="ECO:0007669"/>
    <property type="project" value="UniProtKB-ARBA"/>
</dbReference>
<dbReference type="PANTHER" id="PTHR31625">
    <property type="match status" value="1"/>
</dbReference>
<keyword evidence="1" id="KW-0808">Transferase</keyword>
<proteinExistence type="predicted"/>
<organism evidence="3 4">
    <name type="scientific">Psophocarpus tetragonolobus</name>
    <name type="common">Winged bean</name>
    <name type="synonym">Dolichos tetragonolobus</name>
    <dbReference type="NCBI Taxonomy" id="3891"/>
    <lineage>
        <taxon>Eukaryota</taxon>
        <taxon>Viridiplantae</taxon>
        <taxon>Streptophyta</taxon>
        <taxon>Embryophyta</taxon>
        <taxon>Tracheophyta</taxon>
        <taxon>Spermatophyta</taxon>
        <taxon>Magnoliopsida</taxon>
        <taxon>eudicotyledons</taxon>
        <taxon>Gunneridae</taxon>
        <taxon>Pentapetalae</taxon>
        <taxon>rosids</taxon>
        <taxon>fabids</taxon>
        <taxon>Fabales</taxon>
        <taxon>Fabaceae</taxon>
        <taxon>Papilionoideae</taxon>
        <taxon>50 kb inversion clade</taxon>
        <taxon>NPAAA clade</taxon>
        <taxon>indigoferoid/millettioid clade</taxon>
        <taxon>Phaseoleae</taxon>
        <taxon>Psophocarpus</taxon>
    </lineage>
</organism>
<keyword evidence="2" id="KW-0012">Acyltransferase</keyword>
<reference evidence="3 4" key="1">
    <citation type="submission" date="2024-01" db="EMBL/GenBank/DDBJ databases">
        <title>The genomes of 5 underutilized Papilionoideae crops provide insights into root nodulation and disease resistanc.</title>
        <authorList>
            <person name="Jiang F."/>
        </authorList>
    </citation>
    <scope>NUCLEOTIDE SEQUENCE [LARGE SCALE GENOMIC DNA]</scope>
    <source>
        <strain evidence="3">DUOXIRENSHENG_FW03</strain>
        <tissue evidence="3">Leaves</tissue>
    </source>
</reference>
<evidence type="ECO:0000313" key="4">
    <source>
        <dbReference type="Proteomes" id="UP001386955"/>
    </source>
</evidence>
<sequence>MAQPATTFKVHQIFFISPPQETPQTTLPFTFFDILWLRFPPVERLFFYEYPNLKPSFFDTIVLPILKHSLSLTLQHFPSLAGTITWPSHSPLPLITYNPGNSIPFTIAQTDVDFNVLSSDLSLVNTQRLNLIPHLTISHQEASVLALQLTLFPNQGFCVGITTHHAALDGKSSTLFMKSWAHISSQLKTPLSPSQTGFFSLPKHLTPLFDRSEIKDPLGIGEIYANSWLGFCGETNDRSLKVWQNLGGNQSDLVKGLFELTTLDIKKLKRLAESKVVGDRKKKVRVTSFTVTCAYLLACVVKAEEEEEKVESTERVPFVFTVDCRARLDSPISGTYFGNCVIPRLVVMKREEVLGEEGFFRSVEGMSEVLDEIEGDVLNGAENWISKIQSVMRERLFSIAGSTRFQVYDIDFGWGRPKKVDVTSIDKTGAFSLSESRDHCGGIEIGLALTKSQMEKFSEIFYQGLGSLES</sequence>
<evidence type="ECO:0000256" key="1">
    <source>
        <dbReference type="ARBA" id="ARBA00022679"/>
    </source>
</evidence>
<dbReference type="Gene3D" id="3.30.559.10">
    <property type="entry name" value="Chloramphenicol acetyltransferase-like domain"/>
    <property type="match status" value="2"/>
</dbReference>
<protein>
    <submittedName>
        <fullName evidence="3">Uncharacterized protein</fullName>
    </submittedName>
</protein>
<dbReference type="SUPFAM" id="SSF52777">
    <property type="entry name" value="CoA-dependent acyltransferases"/>
    <property type="match status" value="1"/>
</dbReference>